<evidence type="ECO:0000313" key="2">
    <source>
        <dbReference type="EMBL" id="KAJ1928225.1"/>
    </source>
</evidence>
<feature type="chain" id="PRO_5040877759" evidence="1">
    <location>
        <begin position="20"/>
        <end position="239"/>
    </location>
</feature>
<dbReference type="Proteomes" id="UP001150569">
    <property type="component" value="Unassembled WGS sequence"/>
</dbReference>
<organism evidence="2 3">
    <name type="scientific">Tieghemiomyces parasiticus</name>
    <dbReference type="NCBI Taxonomy" id="78921"/>
    <lineage>
        <taxon>Eukaryota</taxon>
        <taxon>Fungi</taxon>
        <taxon>Fungi incertae sedis</taxon>
        <taxon>Zoopagomycota</taxon>
        <taxon>Kickxellomycotina</taxon>
        <taxon>Dimargaritomycetes</taxon>
        <taxon>Dimargaritales</taxon>
        <taxon>Dimargaritaceae</taxon>
        <taxon>Tieghemiomyces</taxon>
    </lineage>
</organism>
<protein>
    <submittedName>
        <fullName evidence="2">Uncharacterized protein</fullName>
    </submittedName>
</protein>
<keyword evidence="1" id="KW-0732">Signal</keyword>
<accession>A0A9W8AF67</accession>
<evidence type="ECO:0000313" key="3">
    <source>
        <dbReference type="Proteomes" id="UP001150569"/>
    </source>
</evidence>
<reference evidence="2" key="1">
    <citation type="submission" date="2022-07" db="EMBL/GenBank/DDBJ databases">
        <title>Phylogenomic reconstructions and comparative analyses of Kickxellomycotina fungi.</title>
        <authorList>
            <person name="Reynolds N.K."/>
            <person name="Stajich J.E."/>
            <person name="Barry K."/>
            <person name="Grigoriev I.V."/>
            <person name="Crous P."/>
            <person name="Smith M.E."/>
        </authorList>
    </citation>
    <scope>NUCLEOTIDE SEQUENCE</scope>
    <source>
        <strain evidence="2">RSA 861</strain>
    </source>
</reference>
<comment type="caution">
    <text evidence="2">The sequence shown here is derived from an EMBL/GenBank/DDBJ whole genome shotgun (WGS) entry which is preliminary data.</text>
</comment>
<gene>
    <name evidence="2" type="ORF">IWQ60_002255</name>
</gene>
<keyword evidence="3" id="KW-1185">Reference proteome</keyword>
<name>A0A9W8AF67_9FUNG</name>
<dbReference type="AlphaFoldDB" id="A0A9W8AF67"/>
<proteinExistence type="predicted"/>
<dbReference type="EMBL" id="JANBPT010000083">
    <property type="protein sequence ID" value="KAJ1928225.1"/>
    <property type="molecule type" value="Genomic_DNA"/>
</dbReference>
<sequence>MLVRSLLTLLTLAARGVRTQDTVDYSTPTSPIDSAAGSITMTIIAGDTSIATTTGEDSTASTFELYTAITTADDTAATPPTDTTVAQSSCTATLGVTTTQPWSLADRAQVLADYTSYLHNMAQGKASVVCGTQFIYPDTPDTQVGIQASDPSYPDGDSVGLTGPLPGFNFECYRVDTSAAVASNAKYLVRALDTPYNWNFKAASGYRAVVHQPADDLYTTALVFEPIPGNEDTSFAVIV</sequence>
<evidence type="ECO:0000256" key="1">
    <source>
        <dbReference type="SAM" id="SignalP"/>
    </source>
</evidence>
<feature type="signal peptide" evidence="1">
    <location>
        <begin position="1"/>
        <end position="19"/>
    </location>
</feature>